<feature type="region of interest" description="Disordered" evidence="8">
    <location>
        <begin position="308"/>
        <end position="328"/>
    </location>
</feature>
<feature type="binding site" evidence="7">
    <location>
        <position position="135"/>
    </location>
    <ligand>
        <name>S-adenosyl-L-methionine</name>
        <dbReference type="ChEBI" id="CHEBI:59789"/>
    </ligand>
</feature>
<feature type="binding site" evidence="7">
    <location>
        <position position="180"/>
    </location>
    <ligand>
        <name>S-adenosyl-L-methionine</name>
        <dbReference type="ChEBI" id="CHEBI:59789"/>
    </ligand>
</feature>
<name>A0A938Y327_9BACL</name>
<comment type="caution">
    <text evidence="7">Lacks conserved residue(s) required for the propagation of feature annotation.</text>
</comment>
<dbReference type="Gene3D" id="3.30.70.1170">
    <property type="entry name" value="Sun protein, domain 3"/>
    <property type="match status" value="1"/>
</dbReference>
<dbReference type="InterPro" id="IPR031340">
    <property type="entry name" value="RsmF_methylt_CI"/>
</dbReference>
<keyword evidence="6 7" id="KW-0694">RNA-binding</keyword>
<dbReference type="PROSITE" id="PS01153">
    <property type="entry name" value="NOL1_NOP2_SUN"/>
    <property type="match status" value="1"/>
</dbReference>
<dbReference type="Pfam" id="PF13636">
    <property type="entry name" value="Methyltranf_PUA"/>
    <property type="match status" value="1"/>
</dbReference>
<dbReference type="InterPro" id="IPR011023">
    <property type="entry name" value="Nop2p"/>
</dbReference>
<dbReference type="Pfam" id="PF17125">
    <property type="entry name" value="Methyltr_RsmF_N"/>
    <property type="match status" value="1"/>
</dbReference>
<dbReference type="NCBIfam" id="TIGR00446">
    <property type="entry name" value="nop2p"/>
    <property type="match status" value="1"/>
</dbReference>
<dbReference type="Proteomes" id="UP000717624">
    <property type="component" value="Unassembled WGS sequence"/>
</dbReference>
<keyword evidence="3 7" id="KW-0489">Methyltransferase</keyword>
<evidence type="ECO:0000256" key="4">
    <source>
        <dbReference type="ARBA" id="ARBA00022679"/>
    </source>
</evidence>
<dbReference type="Gene3D" id="2.30.130.60">
    <property type="match status" value="1"/>
</dbReference>
<comment type="caution">
    <text evidence="10">The sequence shown here is derived from an EMBL/GenBank/DDBJ whole genome shotgun (WGS) entry which is preliminary data.</text>
</comment>
<protein>
    <submittedName>
        <fullName evidence="10">NOL1/NOP2/sun family putative RNA methylase</fullName>
    </submittedName>
</protein>
<dbReference type="RefSeq" id="WP_204518476.1">
    <property type="nucleotide sequence ID" value="NZ_BAABIN010000016.1"/>
</dbReference>
<organism evidence="10 11">
    <name type="scientific">Brevibacillus fulvus</name>
    <dbReference type="NCBI Taxonomy" id="1125967"/>
    <lineage>
        <taxon>Bacteria</taxon>
        <taxon>Bacillati</taxon>
        <taxon>Bacillota</taxon>
        <taxon>Bacilli</taxon>
        <taxon>Bacillales</taxon>
        <taxon>Paenibacillaceae</taxon>
        <taxon>Brevibacillus</taxon>
    </lineage>
</organism>
<dbReference type="AlphaFoldDB" id="A0A938Y327"/>
<keyword evidence="5 7" id="KW-0949">S-adenosyl-L-methionine</keyword>
<dbReference type="PRINTS" id="PR02008">
    <property type="entry name" value="RCMTFAMILY"/>
</dbReference>
<evidence type="ECO:0000313" key="10">
    <source>
        <dbReference type="EMBL" id="MBM7590727.1"/>
    </source>
</evidence>
<evidence type="ECO:0000256" key="7">
    <source>
        <dbReference type="PROSITE-ProRule" id="PRU01023"/>
    </source>
</evidence>
<feature type="active site" description="Nucleophile" evidence="7">
    <location>
        <position position="233"/>
    </location>
</feature>
<dbReference type="GO" id="GO:0006396">
    <property type="term" value="P:RNA processing"/>
    <property type="evidence" value="ECO:0007669"/>
    <property type="project" value="InterPro"/>
</dbReference>
<dbReference type="PANTHER" id="PTHR22807">
    <property type="entry name" value="NOP2 YEAST -RELATED NOL1/NOP2/FMU SUN DOMAIN-CONTAINING"/>
    <property type="match status" value="1"/>
</dbReference>
<dbReference type="Gene3D" id="3.40.50.150">
    <property type="entry name" value="Vaccinia Virus protein VP39"/>
    <property type="match status" value="1"/>
</dbReference>
<accession>A0A938Y327</accession>
<evidence type="ECO:0000313" key="11">
    <source>
        <dbReference type="Proteomes" id="UP000717624"/>
    </source>
</evidence>
<dbReference type="CDD" id="cd02440">
    <property type="entry name" value="AdoMet_MTases"/>
    <property type="match status" value="1"/>
</dbReference>
<dbReference type="Pfam" id="PF17126">
    <property type="entry name" value="RsmF_methylt_CI"/>
    <property type="match status" value="1"/>
</dbReference>
<sequence>MNIQLPQPFINRMQALLPDTFAEFLDSYQQPAAHGLRVNPLKLEAATLQRIAPFPLEPIPWCPTGFAYPDGVRPGKHPYHAAGLYYLQEPSAMAVAETLAVQADERVLDLCAAPGGKTTQLAGAMKGQGLLIANEIHPARAKALSENIERMGITNAIVFNETPEHLASLFPQFFDKILVDAPCSGEGMFRKLPEAIADWSEGKVAECHRMQTDILAAAAMMLKPGGTLVYSTCTFAPLENEQTIADFLADHPEFELVPIEQARWFSSGRPEWATPERGELRLTARLWPHQLTGEGHFIAKLRKAEQAAAAAGRETPGRQKQKKAAKQQSGLKEAVSLWRKFAEELIPSLGAHLHDDHAFLLFGEQLYYSPAPWLDLSGMKVTRPGYHLGTWKKNRFEPAHALALAVPVQAVNRTAPFAADDPALLSYLKGETITRAGEDGWTLVTVDGYAIGWGKQAGGQLKNHYPKGLRWL</sequence>
<feature type="binding site" evidence="7">
    <location>
        <begin position="111"/>
        <end position="117"/>
    </location>
    <ligand>
        <name>S-adenosyl-L-methionine</name>
        <dbReference type="ChEBI" id="CHEBI:59789"/>
    </ligand>
</feature>
<dbReference type="InterPro" id="IPR001678">
    <property type="entry name" value="MeTrfase_RsmB-F_NOP2_dom"/>
</dbReference>
<dbReference type="GO" id="GO:0003723">
    <property type="term" value="F:RNA binding"/>
    <property type="evidence" value="ECO:0007669"/>
    <property type="project" value="UniProtKB-UniRule"/>
</dbReference>
<dbReference type="InterPro" id="IPR029063">
    <property type="entry name" value="SAM-dependent_MTases_sf"/>
</dbReference>
<proteinExistence type="inferred from homology"/>
<evidence type="ECO:0000256" key="5">
    <source>
        <dbReference type="ARBA" id="ARBA00022691"/>
    </source>
</evidence>
<dbReference type="PROSITE" id="PS51686">
    <property type="entry name" value="SAM_MT_RSMB_NOP"/>
    <property type="match status" value="1"/>
</dbReference>
<evidence type="ECO:0000256" key="3">
    <source>
        <dbReference type="ARBA" id="ARBA00022603"/>
    </source>
</evidence>
<dbReference type="PANTHER" id="PTHR22807:SF30">
    <property type="entry name" value="28S RRNA (CYTOSINE(4447)-C(5))-METHYLTRANSFERASE-RELATED"/>
    <property type="match status" value="1"/>
</dbReference>
<dbReference type="InterPro" id="IPR049560">
    <property type="entry name" value="MeTrfase_RsmB-F_NOP2_cat"/>
</dbReference>
<keyword evidence="2" id="KW-0963">Cytoplasm</keyword>
<evidence type="ECO:0000256" key="6">
    <source>
        <dbReference type="ARBA" id="ARBA00022884"/>
    </source>
</evidence>
<evidence type="ECO:0000259" key="9">
    <source>
        <dbReference type="PROSITE" id="PS51686"/>
    </source>
</evidence>
<reference evidence="10" key="1">
    <citation type="submission" date="2021-01" db="EMBL/GenBank/DDBJ databases">
        <title>Genomic Encyclopedia of Type Strains, Phase IV (KMG-IV): sequencing the most valuable type-strain genomes for metagenomic binning, comparative biology and taxonomic classification.</title>
        <authorList>
            <person name="Goeker M."/>
        </authorList>
    </citation>
    <scope>NUCLEOTIDE SEQUENCE</scope>
    <source>
        <strain evidence="10">DSM 25523</strain>
    </source>
</reference>
<dbReference type="EMBL" id="JAFBEB010000007">
    <property type="protein sequence ID" value="MBM7590727.1"/>
    <property type="molecule type" value="Genomic_DNA"/>
</dbReference>
<dbReference type="InterPro" id="IPR023267">
    <property type="entry name" value="RCMT"/>
</dbReference>
<evidence type="ECO:0000256" key="8">
    <source>
        <dbReference type="SAM" id="MobiDB-lite"/>
    </source>
</evidence>
<dbReference type="GO" id="GO:0008173">
    <property type="term" value="F:RNA methyltransferase activity"/>
    <property type="evidence" value="ECO:0007669"/>
    <property type="project" value="InterPro"/>
</dbReference>
<dbReference type="GO" id="GO:0008757">
    <property type="term" value="F:S-adenosylmethionine-dependent methyltransferase activity"/>
    <property type="evidence" value="ECO:0007669"/>
    <property type="project" value="InterPro"/>
</dbReference>
<dbReference type="InterPro" id="IPR018314">
    <property type="entry name" value="RsmB/NOL1/NOP2-like_CS"/>
</dbReference>
<keyword evidence="11" id="KW-1185">Reference proteome</keyword>
<dbReference type="GO" id="GO:0001510">
    <property type="term" value="P:RNA methylation"/>
    <property type="evidence" value="ECO:0007669"/>
    <property type="project" value="InterPro"/>
</dbReference>
<dbReference type="InterPro" id="IPR027391">
    <property type="entry name" value="Nol1_Nop2_Fmu_2"/>
</dbReference>
<dbReference type="SUPFAM" id="SSF53335">
    <property type="entry name" value="S-adenosyl-L-methionine-dependent methyltransferases"/>
    <property type="match status" value="1"/>
</dbReference>
<evidence type="ECO:0000256" key="2">
    <source>
        <dbReference type="ARBA" id="ARBA00022490"/>
    </source>
</evidence>
<dbReference type="InterPro" id="IPR031341">
    <property type="entry name" value="Methyltr_RsmF_N"/>
</dbReference>
<comment type="similarity">
    <text evidence="1 7">Belongs to the class I-like SAM-binding methyltransferase superfamily. RsmB/NOP family.</text>
</comment>
<feature type="domain" description="SAM-dependent MTase RsmB/NOP-type" evidence="9">
    <location>
        <begin position="24"/>
        <end position="304"/>
    </location>
</feature>
<gene>
    <name evidence="10" type="ORF">JOD01_002337</name>
</gene>
<dbReference type="Pfam" id="PF01189">
    <property type="entry name" value="Methyltr_RsmB-F"/>
    <property type="match status" value="1"/>
</dbReference>
<dbReference type="CDD" id="cd21147">
    <property type="entry name" value="RsmF_methylt_CTD1"/>
    <property type="match status" value="1"/>
</dbReference>
<keyword evidence="4 7" id="KW-0808">Transferase</keyword>
<evidence type="ECO:0000256" key="1">
    <source>
        <dbReference type="ARBA" id="ARBA00007494"/>
    </source>
</evidence>